<dbReference type="SUPFAM" id="SSF47616">
    <property type="entry name" value="GST C-terminal domain-like"/>
    <property type="match status" value="1"/>
</dbReference>
<dbReference type="GO" id="GO:0005737">
    <property type="term" value="C:cytoplasm"/>
    <property type="evidence" value="ECO:0007669"/>
    <property type="project" value="TreeGrafter"/>
</dbReference>
<gene>
    <name evidence="3" type="primary">GSTF11_2</name>
    <name evidence="3" type="ORF">CFP56_033675</name>
</gene>
<dbReference type="PANTHER" id="PTHR43900:SF96">
    <property type="entry name" value="GLUTATHIONE TRANSFERASE"/>
    <property type="match status" value="1"/>
</dbReference>
<name>A0AAW0JGD5_QUESU</name>
<dbReference type="Gene3D" id="1.20.1050.10">
    <property type="match status" value="1"/>
</dbReference>
<comment type="caution">
    <text evidence="3">The sequence shown here is derived from an EMBL/GenBank/DDBJ whole genome shotgun (WGS) entry which is preliminary data.</text>
</comment>
<keyword evidence="2" id="KW-0808">Transferase</keyword>
<protein>
    <recommendedName>
        <fullName evidence="1">glutathione transferase</fullName>
        <ecNumber evidence="1">2.5.1.18</ecNumber>
    </recommendedName>
</protein>
<dbReference type="EMBL" id="PKMF04000583">
    <property type="protein sequence ID" value="KAK7825146.1"/>
    <property type="molecule type" value="Genomic_DNA"/>
</dbReference>
<evidence type="ECO:0000256" key="1">
    <source>
        <dbReference type="ARBA" id="ARBA00012452"/>
    </source>
</evidence>
<reference evidence="3 4" key="1">
    <citation type="journal article" date="2018" name="Sci. Data">
        <title>The draft genome sequence of cork oak.</title>
        <authorList>
            <person name="Ramos A.M."/>
            <person name="Usie A."/>
            <person name="Barbosa P."/>
            <person name="Barros P.M."/>
            <person name="Capote T."/>
            <person name="Chaves I."/>
            <person name="Simoes F."/>
            <person name="Abreu I."/>
            <person name="Carrasquinho I."/>
            <person name="Faro C."/>
            <person name="Guimaraes J.B."/>
            <person name="Mendonca D."/>
            <person name="Nobrega F."/>
            <person name="Rodrigues L."/>
            <person name="Saibo N.J.M."/>
            <person name="Varela M.C."/>
            <person name="Egas C."/>
            <person name="Matos J."/>
            <person name="Miguel C.M."/>
            <person name="Oliveira M.M."/>
            <person name="Ricardo C.P."/>
            <person name="Goncalves S."/>
        </authorList>
    </citation>
    <scope>NUCLEOTIDE SEQUENCE [LARGE SCALE GENOMIC DNA]</scope>
    <source>
        <strain evidence="4">cv. HL8</strain>
    </source>
</reference>
<dbReference type="Proteomes" id="UP000237347">
    <property type="component" value="Unassembled WGS sequence"/>
</dbReference>
<dbReference type="PANTHER" id="PTHR43900">
    <property type="entry name" value="GLUTATHIONE S-TRANSFERASE RHO"/>
    <property type="match status" value="1"/>
</dbReference>
<keyword evidence="4" id="KW-1185">Reference proteome</keyword>
<dbReference type="GO" id="GO:0006749">
    <property type="term" value="P:glutathione metabolic process"/>
    <property type="evidence" value="ECO:0007669"/>
    <property type="project" value="TreeGrafter"/>
</dbReference>
<dbReference type="InterPro" id="IPR036282">
    <property type="entry name" value="Glutathione-S-Trfase_C_sf"/>
</dbReference>
<evidence type="ECO:0000256" key="2">
    <source>
        <dbReference type="ARBA" id="ARBA00022679"/>
    </source>
</evidence>
<dbReference type="EC" id="2.5.1.18" evidence="1"/>
<dbReference type="GO" id="GO:0004364">
    <property type="term" value="F:glutathione transferase activity"/>
    <property type="evidence" value="ECO:0007669"/>
    <property type="project" value="UniProtKB-EC"/>
</dbReference>
<accession>A0AAW0JGD5</accession>
<proteinExistence type="predicted"/>
<evidence type="ECO:0000313" key="3">
    <source>
        <dbReference type="EMBL" id="KAK7825146.1"/>
    </source>
</evidence>
<organism evidence="3 4">
    <name type="scientific">Quercus suber</name>
    <name type="common">Cork oak</name>
    <dbReference type="NCBI Taxonomy" id="58331"/>
    <lineage>
        <taxon>Eukaryota</taxon>
        <taxon>Viridiplantae</taxon>
        <taxon>Streptophyta</taxon>
        <taxon>Embryophyta</taxon>
        <taxon>Tracheophyta</taxon>
        <taxon>Spermatophyta</taxon>
        <taxon>Magnoliopsida</taxon>
        <taxon>eudicotyledons</taxon>
        <taxon>Gunneridae</taxon>
        <taxon>Pentapetalae</taxon>
        <taxon>rosids</taxon>
        <taxon>fabids</taxon>
        <taxon>Fagales</taxon>
        <taxon>Fagaceae</taxon>
        <taxon>Quercus</taxon>
    </lineage>
</organism>
<dbReference type="AlphaFoldDB" id="A0AAW0JGD5"/>
<dbReference type="GO" id="GO:0043295">
    <property type="term" value="F:glutathione binding"/>
    <property type="evidence" value="ECO:0007669"/>
    <property type="project" value="TreeGrafter"/>
</dbReference>
<sequence>MVCLAMVTQDSITKFQTHGLGRKFANLIKLPITYSKARFLASDEFYLADLSHSPNTQYLVSDTNRENVDRWWDEISSRDSWKKVVDLQKGA</sequence>
<evidence type="ECO:0000313" key="4">
    <source>
        <dbReference type="Proteomes" id="UP000237347"/>
    </source>
</evidence>